<sequence>SKSVHERALRTSDVAFTLNHATNQATDIRVASSRRGLHAMELSHGLQSLSLSLQSFQSKSPEKNHAPTDDCATAGSDVQELVRAHAEMGNMAFSRNLKLPLELRHHVYKHIFRRDVYVTFSGRFSVNELAMLQVCRTMRHDALAMIYGNALFAVDVRSIFNAGMAWEWVNALSEEAIAALRKLRITTIMECECRNKHVALGSGPVFDGGSGYPIKADPKKGWLSIKMTVERSCTEEPYGVSADECELCGERPMVITGALVRRLEAMSLEDEEAEMDRQGLVDILSLMQSVSPWVTEEDENGIESAERENEDEG</sequence>
<name>A0A4U0VYM8_9PEZI</name>
<evidence type="ECO:0000313" key="3">
    <source>
        <dbReference type="Proteomes" id="UP000309340"/>
    </source>
</evidence>
<protein>
    <recommendedName>
        <fullName evidence="4">F-box domain-containing protein</fullName>
    </recommendedName>
</protein>
<proteinExistence type="predicted"/>
<evidence type="ECO:0000313" key="2">
    <source>
        <dbReference type="EMBL" id="TKA54900.1"/>
    </source>
</evidence>
<evidence type="ECO:0000256" key="1">
    <source>
        <dbReference type="SAM" id="MobiDB-lite"/>
    </source>
</evidence>
<gene>
    <name evidence="2" type="ORF">B0A55_12364</name>
</gene>
<dbReference type="EMBL" id="NAJQ01001664">
    <property type="protein sequence ID" value="TKA54900.1"/>
    <property type="molecule type" value="Genomic_DNA"/>
</dbReference>
<feature type="region of interest" description="Disordered" evidence="1">
    <location>
        <begin position="292"/>
        <end position="313"/>
    </location>
</feature>
<dbReference type="Proteomes" id="UP000309340">
    <property type="component" value="Unassembled WGS sequence"/>
</dbReference>
<feature type="non-terminal residue" evidence="2">
    <location>
        <position position="1"/>
    </location>
</feature>
<dbReference type="AlphaFoldDB" id="A0A4U0VYM8"/>
<reference evidence="2 3" key="1">
    <citation type="submission" date="2017-03" db="EMBL/GenBank/DDBJ databases">
        <title>Genomes of endolithic fungi from Antarctica.</title>
        <authorList>
            <person name="Coleine C."/>
            <person name="Masonjones S."/>
            <person name="Stajich J.E."/>
        </authorList>
    </citation>
    <scope>NUCLEOTIDE SEQUENCE [LARGE SCALE GENOMIC DNA]</scope>
    <source>
        <strain evidence="2 3">CCFEE 5184</strain>
    </source>
</reference>
<organism evidence="2 3">
    <name type="scientific">Friedmanniomyces simplex</name>
    <dbReference type="NCBI Taxonomy" id="329884"/>
    <lineage>
        <taxon>Eukaryota</taxon>
        <taxon>Fungi</taxon>
        <taxon>Dikarya</taxon>
        <taxon>Ascomycota</taxon>
        <taxon>Pezizomycotina</taxon>
        <taxon>Dothideomycetes</taxon>
        <taxon>Dothideomycetidae</taxon>
        <taxon>Mycosphaerellales</taxon>
        <taxon>Teratosphaeriaceae</taxon>
        <taxon>Friedmanniomyces</taxon>
    </lineage>
</organism>
<evidence type="ECO:0008006" key="4">
    <source>
        <dbReference type="Google" id="ProtNLM"/>
    </source>
</evidence>
<accession>A0A4U0VYM8</accession>
<comment type="caution">
    <text evidence="2">The sequence shown here is derived from an EMBL/GenBank/DDBJ whole genome shotgun (WGS) entry which is preliminary data.</text>
</comment>
<keyword evidence="3" id="KW-1185">Reference proteome</keyword>